<sequence>MSMYLVQLLLPLYDNEGHPFGPDLYAPVRQLLAQHFGGLTTYSRAPAAGLWKEGEQTVRDDLVVYEVMAEELDRSWWAAYREELRTAFRQEALVVRAQPVELL</sequence>
<accession>A0A7W8NH69</accession>
<comment type="caution">
    <text evidence="1">The sequence shown here is derived from an EMBL/GenBank/DDBJ whole genome shotgun (WGS) entry which is preliminary data.</text>
</comment>
<evidence type="ECO:0000313" key="1">
    <source>
        <dbReference type="EMBL" id="MBB5363677.1"/>
    </source>
</evidence>
<evidence type="ECO:0008006" key="3">
    <source>
        <dbReference type="Google" id="ProtNLM"/>
    </source>
</evidence>
<name>A0A7W8NH69_9DEIO</name>
<organism evidence="1 2">
    <name type="scientific">Deinococcus humi</name>
    <dbReference type="NCBI Taxonomy" id="662880"/>
    <lineage>
        <taxon>Bacteria</taxon>
        <taxon>Thermotogati</taxon>
        <taxon>Deinococcota</taxon>
        <taxon>Deinococci</taxon>
        <taxon>Deinococcales</taxon>
        <taxon>Deinococcaceae</taxon>
        <taxon>Deinococcus</taxon>
    </lineage>
</organism>
<reference evidence="1 2" key="1">
    <citation type="submission" date="2020-08" db="EMBL/GenBank/DDBJ databases">
        <title>Genomic Encyclopedia of Type Strains, Phase IV (KMG-IV): sequencing the most valuable type-strain genomes for metagenomic binning, comparative biology and taxonomic classification.</title>
        <authorList>
            <person name="Goeker M."/>
        </authorList>
    </citation>
    <scope>NUCLEOTIDE SEQUENCE [LARGE SCALE GENOMIC DNA]</scope>
    <source>
        <strain evidence="1 2">DSM 27939</strain>
    </source>
</reference>
<protein>
    <recommendedName>
        <fullName evidence="3">DUF1330 domain-containing protein</fullName>
    </recommendedName>
</protein>
<keyword evidence="2" id="KW-1185">Reference proteome</keyword>
<proteinExistence type="predicted"/>
<dbReference type="AlphaFoldDB" id="A0A7W8NH69"/>
<evidence type="ECO:0000313" key="2">
    <source>
        <dbReference type="Proteomes" id="UP000552709"/>
    </source>
</evidence>
<dbReference type="EMBL" id="JACHFL010000006">
    <property type="protein sequence ID" value="MBB5363677.1"/>
    <property type="molecule type" value="Genomic_DNA"/>
</dbReference>
<dbReference type="Proteomes" id="UP000552709">
    <property type="component" value="Unassembled WGS sequence"/>
</dbReference>
<gene>
    <name evidence="1" type="ORF">HNQ08_002783</name>
</gene>